<dbReference type="AlphaFoldDB" id="A0AAJ3HTR5"/>
<dbReference type="InterPro" id="IPR004509">
    <property type="entry name" value="Competence_ComEA_HhH"/>
</dbReference>
<evidence type="ECO:0000259" key="2">
    <source>
        <dbReference type="SMART" id="SM00278"/>
    </source>
</evidence>
<dbReference type="GO" id="GO:0006281">
    <property type="term" value="P:DNA repair"/>
    <property type="evidence" value="ECO:0007669"/>
    <property type="project" value="InterPro"/>
</dbReference>
<dbReference type="Gene3D" id="1.10.150.280">
    <property type="entry name" value="AF1531-like domain"/>
    <property type="match status" value="1"/>
</dbReference>
<dbReference type="GO" id="GO:0015628">
    <property type="term" value="P:protein secretion by the type II secretion system"/>
    <property type="evidence" value="ECO:0007669"/>
    <property type="project" value="TreeGrafter"/>
</dbReference>
<dbReference type="GO" id="GO:0015627">
    <property type="term" value="C:type II protein secretion system complex"/>
    <property type="evidence" value="ECO:0007669"/>
    <property type="project" value="TreeGrafter"/>
</dbReference>
<keyword evidence="3" id="KW-0238">DNA-binding</keyword>
<dbReference type="EMBL" id="LXEV01000016">
    <property type="protein sequence ID" value="OAT48581.1"/>
    <property type="molecule type" value="Genomic_DNA"/>
</dbReference>
<evidence type="ECO:0000313" key="4">
    <source>
        <dbReference type="Proteomes" id="UP000078250"/>
    </source>
</evidence>
<dbReference type="PANTHER" id="PTHR21180:SF32">
    <property type="entry name" value="ENDONUCLEASE_EXONUCLEASE_PHOSPHATASE FAMILY DOMAIN-CONTAINING PROTEIN 1"/>
    <property type="match status" value="1"/>
</dbReference>
<dbReference type="RefSeq" id="WP_239994676.1">
    <property type="nucleotide sequence ID" value="NZ_LXEV01000016.1"/>
</dbReference>
<dbReference type="SUPFAM" id="SSF47781">
    <property type="entry name" value="RuvA domain 2-like"/>
    <property type="match status" value="1"/>
</dbReference>
<dbReference type="Proteomes" id="UP000078250">
    <property type="component" value="Unassembled WGS sequence"/>
</dbReference>
<reference evidence="3 4" key="1">
    <citation type="submission" date="2016-04" db="EMBL/GenBank/DDBJ databases">
        <title>ATOL: Assembling a taxonomically balanced genome-scale reconstruction of the evolutionary history of the Enterobacteriaceae.</title>
        <authorList>
            <person name="Plunkett G.III."/>
            <person name="Neeno-Eckwall E.C."/>
            <person name="Glasner J.D."/>
            <person name="Perna N.T."/>
        </authorList>
    </citation>
    <scope>NUCLEOTIDE SEQUENCE [LARGE SCALE GENOMIC DNA]</scope>
    <source>
        <strain evidence="3 4">ATCC 700826</strain>
    </source>
</reference>
<feature type="domain" description="Helix-hairpin-helix DNA-binding motif class 1" evidence="2">
    <location>
        <begin position="68"/>
        <end position="87"/>
    </location>
</feature>
<organism evidence="3 4">
    <name type="scientific">Proteus hauseri ATCC 700826</name>
    <dbReference type="NCBI Taxonomy" id="1354271"/>
    <lineage>
        <taxon>Bacteria</taxon>
        <taxon>Pseudomonadati</taxon>
        <taxon>Pseudomonadota</taxon>
        <taxon>Gammaproteobacteria</taxon>
        <taxon>Enterobacterales</taxon>
        <taxon>Morganellaceae</taxon>
        <taxon>Proteus</taxon>
    </lineage>
</organism>
<name>A0AAJ3HTR5_PROHU</name>
<feature type="signal peptide" evidence="1">
    <location>
        <begin position="1"/>
        <end position="27"/>
    </location>
</feature>
<dbReference type="InterPro" id="IPR010994">
    <property type="entry name" value="RuvA_2-like"/>
</dbReference>
<evidence type="ECO:0000313" key="3">
    <source>
        <dbReference type="EMBL" id="OAT48581.1"/>
    </source>
</evidence>
<dbReference type="GO" id="GO:0003677">
    <property type="term" value="F:DNA binding"/>
    <property type="evidence" value="ECO:0007669"/>
    <property type="project" value="UniProtKB-KW"/>
</dbReference>
<gene>
    <name evidence="3" type="ORF">M997_1043</name>
</gene>
<feature type="chain" id="PRO_5042586445" evidence="1">
    <location>
        <begin position="28"/>
        <end position="122"/>
    </location>
</feature>
<dbReference type="InterPro" id="IPR051675">
    <property type="entry name" value="Endo/Exo/Phosphatase_dom_1"/>
</dbReference>
<sequence length="122" mass="13475">MDKKIVSTFITSIFFALGLGMSSIACANENISINTATTIPIERVTSNSEQKIRTASEDKIDLNKASIDELITLRGIGKAKAQAIIDYREKLGNFTSVDQLEKVFGISSKLIEQNRDFLMISE</sequence>
<proteinExistence type="predicted"/>
<evidence type="ECO:0000256" key="1">
    <source>
        <dbReference type="SAM" id="SignalP"/>
    </source>
</evidence>
<dbReference type="PANTHER" id="PTHR21180">
    <property type="entry name" value="ENDONUCLEASE/EXONUCLEASE/PHOSPHATASE FAMILY DOMAIN-CONTAINING PROTEIN 1"/>
    <property type="match status" value="1"/>
</dbReference>
<dbReference type="SMART" id="SM00278">
    <property type="entry name" value="HhH1"/>
    <property type="match status" value="2"/>
</dbReference>
<accession>A0AAJ3HTR5</accession>
<keyword evidence="3" id="KW-0675">Receptor</keyword>
<dbReference type="InterPro" id="IPR003583">
    <property type="entry name" value="Hlx-hairpin-Hlx_DNA-bd_motif"/>
</dbReference>
<protein>
    <submittedName>
        <fullName evidence="3">ComEA family late competence DNA-binding receptor</fullName>
    </submittedName>
</protein>
<dbReference type="PROSITE" id="PS51257">
    <property type="entry name" value="PROKAR_LIPOPROTEIN"/>
    <property type="match status" value="1"/>
</dbReference>
<keyword evidence="1" id="KW-0732">Signal</keyword>
<dbReference type="NCBIfam" id="TIGR00426">
    <property type="entry name" value="competence protein ComEA helix-hairpin-helix repeat region"/>
    <property type="match status" value="1"/>
</dbReference>
<keyword evidence="4" id="KW-1185">Reference proteome</keyword>
<comment type="caution">
    <text evidence="3">The sequence shown here is derived from an EMBL/GenBank/DDBJ whole genome shotgun (WGS) entry which is preliminary data.</text>
</comment>
<feature type="domain" description="Helix-hairpin-helix DNA-binding motif class 1" evidence="2">
    <location>
        <begin position="98"/>
        <end position="117"/>
    </location>
</feature>
<dbReference type="Pfam" id="PF12836">
    <property type="entry name" value="HHH_3"/>
    <property type="match status" value="1"/>
</dbReference>